<reference evidence="4" key="2">
    <citation type="submission" date="2021-04" db="EMBL/GenBank/DDBJ databases">
        <authorList>
            <person name="Gilroy R."/>
        </authorList>
    </citation>
    <scope>NUCLEOTIDE SEQUENCE</scope>
    <source>
        <strain evidence="4">ChiHjej12B11-1927</strain>
    </source>
</reference>
<comment type="caution">
    <text evidence="4">The sequence shown here is derived from an EMBL/GenBank/DDBJ whole genome shotgun (WGS) entry which is preliminary data.</text>
</comment>
<dbReference type="GO" id="GO:0016151">
    <property type="term" value="F:nickel cation binding"/>
    <property type="evidence" value="ECO:0007669"/>
    <property type="project" value="UniProtKB-UniRule"/>
</dbReference>
<dbReference type="EMBL" id="DXFG01000336">
    <property type="protein sequence ID" value="HIX39110.1"/>
    <property type="molecule type" value="Genomic_DNA"/>
</dbReference>
<proteinExistence type="inferred from homology"/>
<gene>
    <name evidence="3" type="primary">ureD</name>
    <name evidence="4" type="ORF">H9738_14810</name>
</gene>
<evidence type="ECO:0000313" key="5">
    <source>
        <dbReference type="Proteomes" id="UP000824230"/>
    </source>
</evidence>
<keyword evidence="2 3" id="KW-0143">Chaperone</keyword>
<dbReference type="HAMAP" id="MF_01384">
    <property type="entry name" value="UreD"/>
    <property type="match status" value="1"/>
</dbReference>
<dbReference type="AlphaFoldDB" id="A0A9D2APL4"/>
<reference evidence="4" key="1">
    <citation type="journal article" date="2021" name="PeerJ">
        <title>Extensive microbial diversity within the chicken gut microbiome revealed by metagenomics and culture.</title>
        <authorList>
            <person name="Gilroy R."/>
            <person name="Ravi A."/>
            <person name="Getino M."/>
            <person name="Pursley I."/>
            <person name="Horton D.L."/>
            <person name="Alikhan N.F."/>
            <person name="Baker D."/>
            <person name="Gharbi K."/>
            <person name="Hall N."/>
            <person name="Watson M."/>
            <person name="Adriaenssens E.M."/>
            <person name="Foster-Nyarko E."/>
            <person name="Jarju S."/>
            <person name="Secka A."/>
            <person name="Antonio M."/>
            <person name="Oren A."/>
            <person name="Chaudhuri R.R."/>
            <person name="La Ragione R."/>
            <person name="Hildebrand F."/>
            <person name="Pallen M.J."/>
        </authorList>
    </citation>
    <scope>NUCLEOTIDE SEQUENCE</scope>
    <source>
        <strain evidence="4">ChiHjej12B11-1927</strain>
    </source>
</reference>
<dbReference type="PANTHER" id="PTHR33643:SF1">
    <property type="entry name" value="UREASE ACCESSORY PROTEIN D"/>
    <property type="match status" value="1"/>
</dbReference>
<organism evidence="4 5">
    <name type="scientific">Candidatus Blautia pullistercoris</name>
    <dbReference type="NCBI Taxonomy" id="2838499"/>
    <lineage>
        <taxon>Bacteria</taxon>
        <taxon>Bacillati</taxon>
        <taxon>Bacillota</taxon>
        <taxon>Clostridia</taxon>
        <taxon>Lachnospirales</taxon>
        <taxon>Lachnospiraceae</taxon>
        <taxon>Blautia</taxon>
    </lineage>
</organism>
<keyword evidence="3" id="KW-0996">Nickel insertion</keyword>
<dbReference type="Pfam" id="PF01774">
    <property type="entry name" value="UreD"/>
    <property type="match status" value="1"/>
</dbReference>
<evidence type="ECO:0000256" key="1">
    <source>
        <dbReference type="ARBA" id="ARBA00007177"/>
    </source>
</evidence>
<dbReference type="PANTHER" id="PTHR33643">
    <property type="entry name" value="UREASE ACCESSORY PROTEIN D"/>
    <property type="match status" value="1"/>
</dbReference>
<evidence type="ECO:0000256" key="3">
    <source>
        <dbReference type="HAMAP-Rule" id="MF_01384"/>
    </source>
</evidence>
<accession>A0A9D2APL4</accession>
<comment type="subcellular location">
    <subcellularLocation>
        <location evidence="3">Cytoplasm</location>
    </subcellularLocation>
</comment>
<dbReference type="InterPro" id="IPR002669">
    <property type="entry name" value="UreD"/>
</dbReference>
<keyword evidence="3" id="KW-0963">Cytoplasm</keyword>
<evidence type="ECO:0000256" key="2">
    <source>
        <dbReference type="ARBA" id="ARBA00023186"/>
    </source>
</evidence>
<protein>
    <recommendedName>
        <fullName evidence="3">Urease accessory protein UreD</fullName>
    </recommendedName>
</protein>
<comment type="function">
    <text evidence="3">Required for maturation of urease via the functional incorporation of the urease nickel metallocenter.</text>
</comment>
<comment type="subunit">
    <text evidence="3">UreD, UreF and UreG form a complex that acts as a GTP-hydrolysis-dependent molecular chaperone, activating the urease apoprotein by helping to assemble the nickel containing metallocenter of UreC. The UreE protein probably delivers the nickel.</text>
</comment>
<sequence length="266" mass="30097">MPEEKNPYGKVSRFSITAGTREGQTILEDFSYTSPFKIMQPFPLKGGGLQVMLLAASPGIMAGDLQEFSFHIKEGARTEFISQSYDKVHYMEEGKAGRHTSVSVEKGGTFFFHPQPMIPFKGSAFENTMEIRLEDESSRFFMSEILSCGRYARGEAFAYRFYHNLVRIYRNGKLIYRDNTRYDPVLFSMDSMGMYESYTHLACIFLTPPENSKEFISQVQEFLDSTPDTTGGITSLPQGDLAIRVLGRRGQVLEELSQKILLCSGL</sequence>
<evidence type="ECO:0000313" key="4">
    <source>
        <dbReference type="EMBL" id="HIX39110.1"/>
    </source>
</evidence>
<name>A0A9D2APL4_9FIRM</name>
<dbReference type="Proteomes" id="UP000824230">
    <property type="component" value="Unassembled WGS sequence"/>
</dbReference>
<comment type="similarity">
    <text evidence="1 3">Belongs to the UreD family.</text>
</comment>
<dbReference type="GO" id="GO:0005737">
    <property type="term" value="C:cytoplasm"/>
    <property type="evidence" value="ECO:0007669"/>
    <property type="project" value="UniProtKB-SubCell"/>
</dbReference>